<accession>A0AAD9UBE6</accession>
<keyword evidence="6" id="KW-0131">Cell cycle</keyword>
<evidence type="ECO:0000256" key="5">
    <source>
        <dbReference type="ARBA" id="ARBA00023136"/>
    </source>
</evidence>
<feature type="compositionally biased region" description="Polar residues" evidence="8">
    <location>
        <begin position="80"/>
        <end position="94"/>
    </location>
</feature>
<keyword evidence="4" id="KW-0132">Cell division</keyword>
<dbReference type="GO" id="GO:0051258">
    <property type="term" value="P:protein polymerization"/>
    <property type="evidence" value="ECO:0007669"/>
    <property type="project" value="UniProtKB-ARBA"/>
</dbReference>
<evidence type="ECO:0000256" key="6">
    <source>
        <dbReference type="ARBA" id="ARBA00023306"/>
    </source>
</evidence>
<reference evidence="10" key="1">
    <citation type="journal article" date="2023" name="Plant J.">
        <title>Genome sequences and population genomics provide insights into the demographic history, inbreeding, and mutation load of two 'living fossil' tree species of Dipteronia.</title>
        <authorList>
            <person name="Feng Y."/>
            <person name="Comes H.P."/>
            <person name="Chen J."/>
            <person name="Zhu S."/>
            <person name="Lu R."/>
            <person name="Zhang X."/>
            <person name="Li P."/>
            <person name="Qiu J."/>
            <person name="Olsen K.M."/>
            <person name="Qiu Y."/>
        </authorList>
    </citation>
    <scope>NUCLEOTIDE SEQUENCE</scope>
    <source>
        <strain evidence="10">KIB01</strain>
    </source>
</reference>
<dbReference type="GO" id="GO:0051301">
    <property type="term" value="P:cell division"/>
    <property type="evidence" value="ECO:0007669"/>
    <property type="project" value="UniProtKB-KW"/>
</dbReference>
<dbReference type="GO" id="GO:0005886">
    <property type="term" value="C:plasma membrane"/>
    <property type="evidence" value="ECO:0007669"/>
    <property type="project" value="UniProtKB-SubCell"/>
</dbReference>
<dbReference type="InterPro" id="IPR048351">
    <property type="entry name" value="SOK_DIX"/>
</dbReference>
<dbReference type="Pfam" id="PF06136">
    <property type="entry name" value="SOK"/>
    <property type="match status" value="1"/>
</dbReference>
<dbReference type="PANTHER" id="PTHR31083:SF4">
    <property type="entry name" value="PROTEIN SOSEKI 4-RELATED"/>
    <property type="match status" value="1"/>
</dbReference>
<dbReference type="InterPro" id="IPR010369">
    <property type="entry name" value="SOK"/>
</dbReference>
<comment type="subcellular location">
    <subcellularLocation>
        <location evidence="1">Cell membrane</location>
        <topology evidence="1">Peripheral membrane protein</topology>
        <orientation evidence="1">Cytoplasmic side</orientation>
    </subcellularLocation>
</comment>
<proteinExistence type="inferred from homology"/>
<gene>
    <name evidence="10" type="ORF">Ddye_018424</name>
</gene>
<dbReference type="AlphaFoldDB" id="A0AAD9UBE6"/>
<dbReference type="Proteomes" id="UP001280121">
    <property type="component" value="Unassembled WGS sequence"/>
</dbReference>
<evidence type="ECO:0000256" key="8">
    <source>
        <dbReference type="SAM" id="MobiDB-lite"/>
    </source>
</evidence>
<evidence type="ECO:0000259" key="9">
    <source>
        <dbReference type="Pfam" id="PF06136"/>
    </source>
</evidence>
<protein>
    <recommendedName>
        <fullName evidence="9">SOSEKI DIX-like domain-containing protein</fullName>
    </recommendedName>
</protein>
<comment type="similarity">
    <text evidence="7">Belongs to the SOSEKI family.</text>
</comment>
<keyword evidence="11" id="KW-1185">Reference proteome</keyword>
<evidence type="ECO:0000313" key="10">
    <source>
        <dbReference type="EMBL" id="KAK2650935.1"/>
    </source>
</evidence>
<name>A0AAD9UBE6_9ROSI</name>
<keyword evidence="2" id="KW-0217">Developmental protein</keyword>
<keyword evidence="5" id="KW-0472">Membrane</keyword>
<evidence type="ECO:0000256" key="2">
    <source>
        <dbReference type="ARBA" id="ARBA00022473"/>
    </source>
</evidence>
<evidence type="ECO:0000256" key="1">
    <source>
        <dbReference type="ARBA" id="ARBA00004413"/>
    </source>
</evidence>
<comment type="caution">
    <text evidence="10">The sequence shown here is derived from an EMBL/GenBank/DDBJ whole genome shotgun (WGS) entry which is preliminary data.</text>
</comment>
<dbReference type="PANTHER" id="PTHR31083">
    <property type="entry name" value="UPSTREAM OF FLC PROTEIN (DUF966)"/>
    <property type="match status" value="1"/>
</dbReference>
<feature type="region of interest" description="Disordered" evidence="8">
    <location>
        <begin position="80"/>
        <end position="105"/>
    </location>
</feature>
<evidence type="ECO:0000256" key="4">
    <source>
        <dbReference type="ARBA" id="ARBA00022618"/>
    </source>
</evidence>
<evidence type="ECO:0000256" key="3">
    <source>
        <dbReference type="ARBA" id="ARBA00022475"/>
    </source>
</evidence>
<dbReference type="EMBL" id="JANJYI010000005">
    <property type="protein sequence ID" value="KAK2650935.1"/>
    <property type="molecule type" value="Genomic_DNA"/>
</dbReference>
<evidence type="ECO:0000256" key="7">
    <source>
        <dbReference type="ARBA" id="ARBA00024211"/>
    </source>
</evidence>
<evidence type="ECO:0000313" key="11">
    <source>
        <dbReference type="Proteomes" id="UP001280121"/>
    </source>
</evidence>
<keyword evidence="3" id="KW-1003">Cell membrane</keyword>
<organism evidence="10 11">
    <name type="scientific">Dipteronia dyeriana</name>
    <dbReference type="NCBI Taxonomy" id="168575"/>
    <lineage>
        <taxon>Eukaryota</taxon>
        <taxon>Viridiplantae</taxon>
        <taxon>Streptophyta</taxon>
        <taxon>Embryophyta</taxon>
        <taxon>Tracheophyta</taxon>
        <taxon>Spermatophyta</taxon>
        <taxon>Magnoliopsida</taxon>
        <taxon>eudicotyledons</taxon>
        <taxon>Gunneridae</taxon>
        <taxon>Pentapetalae</taxon>
        <taxon>rosids</taxon>
        <taxon>malvids</taxon>
        <taxon>Sapindales</taxon>
        <taxon>Sapindaceae</taxon>
        <taxon>Hippocastanoideae</taxon>
        <taxon>Acereae</taxon>
        <taxon>Dipteronia</taxon>
    </lineage>
</organism>
<sequence length="127" mass="14489">MAVYSRGRTKTISPERTKIWVEPNPKPEQKVSIVYYLSRNGQFEHPHYIKVPLSISHGLYLSVSLINVYKIYKAVRGADASTQTCDNRTQQRLNGNEVEDHNRNDITELSGEEVNLVGSADIRDGWE</sequence>
<feature type="domain" description="SOSEKI DIX-like" evidence="9">
    <location>
        <begin position="31"/>
        <end position="106"/>
    </location>
</feature>